<dbReference type="PANTHER" id="PTHR35346:SF1">
    <property type="entry name" value="BEN DOMAIN-CONTAINING PROTEIN 6"/>
    <property type="match status" value="1"/>
</dbReference>
<evidence type="ECO:0000256" key="5">
    <source>
        <dbReference type="ARBA" id="ARBA00023242"/>
    </source>
</evidence>
<reference evidence="7 8" key="1">
    <citation type="submission" date="2016-03" db="EMBL/GenBank/DDBJ databases">
        <title>EvidentialGene: Evidence-directed Construction of Genes on Genomes.</title>
        <authorList>
            <person name="Gilbert D.G."/>
            <person name="Choi J.-H."/>
            <person name="Mockaitis K."/>
            <person name="Colbourne J."/>
            <person name="Pfrender M."/>
        </authorList>
    </citation>
    <scope>NUCLEOTIDE SEQUENCE [LARGE SCALE GENOMIC DNA]</scope>
    <source>
        <strain evidence="7 8">Xinb3</strain>
        <tissue evidence="7">Complete organism</tissue>
    </source>
</reference>
<comment type="caution">
    <text evidence="7">The sequence shown here is derived from an EMBL/GenBank/DDBJ whole genome shotgun (WGS) entry which is preliminary data.</text>
</comment>
<evidence type="ECO:0000313" key="7">
    <source>
        <dbReference type="EMBL" id="KZS19234.1"/>
    </source>
</evidence>
<dbReference type="Gene3D" id="1.10.10.2590">
    <property type="entry name" value="BEN domain"/>
    <property type="match status" value="1"/>
</dbReference>
<proteinExistence type="predicted"/>
<evidence type="ECO:0000256" key="2">
    <source>
        <dbReference type="ARBA" id="ARBA00022491"/>
    </source>
</evidence>
<accession>A0A162PXM3</accession>
<dbReference type="STRING" id="35525.A0A162PXM3"/>
<organism evidence="7 8">
    <name type="scientific">Daphnia magna</name>
    <dbReference type="NCBI Taxonomy" id="35525"/>
    <lineage>
        <taxon>Eukaryota</taxon>
        <taxon>Metazoa</taxon>
        <taxon>Ecdysozoa</taxon>
        <taxon>Arthropoda</taxon>
        <taxon>Crustacea</taxon>
        <taxon>Branchiopoda</taxon>
        <taxon>Diplostraca</taxon>
        <taxon>Cladocera</taxon>
        <taxon>Anomopoda</taxon>
        <taxon>Daphniidae</taxon>
        <taxon>Daphnia</taxon>
    </lineage>
</organism>
<dbReference type="GO" id="GO:0045746">
    <property type="term" value="P:negative regulation of Notch signaling pathway"/>
    <property type="evidence" value="ECO:0007669"/>
    <property type="project" value="InterPro"/>
</dbReference>
<evidence type="ECO:0000256" key="6">
    <source>
        <dbReference type="SAM" id="MobiDB-lite"/>
    </source>
</evidence>
<gene>
    <name evidence="7" type="ORF">APZ42_014406</name>
</gene>
<keyword evidence="4" id="KW-0804">Transcription</keyword>
<evidence type="ECO:0000256" key="3">
    <source>
        <dbReference type="ARBA" id="ARBA00023015"/>
    </source>
</evidence>
<dbReference type="GO" id="GO:0005634">
    <property type="term" value="C:nucleus"/>
    <property type="evidence" value="ECO:0007669"/>
    <property type="project" value="UniProtKB-SubCell"/>
</dbReference>
<dbReference type="AlphaFoldDB" id="A0A162PXM3"/>
<feature type="region of interest" description="Disordered" evidence="6">
    <location>
        <begin position="88"/>
        <end position="109"/>
    </location>
</feature>
<evidence type="ECO:0000256" key="1">
    <source>
        <dbReference type="ARBA" id="ARBA00004123"/>
    </source>
</evidence>
<keyword evidence="3" id="KW-0805">Transcription regulation</keyword>
<evidence type="ECO:0000313" key="8">
    <source>
        <dbReference type="Proteomes" id="UP000076858"/>
    </source>
</evidence>
<keyword evidence="8" id="KW-1185">Reference proteome</keyword>
<dbReference type="Proteomes" id="UP000076858">
    <property type="component" value="Unassembled WGS sequence"/>
</dbReference>
<dbReference type="EMBL" id="LRGB01000402">
    <property type="protein sequence ID" value="KZS19234.1"/>
    <property type="molecule type" value="Genomic_DNA"/>
</dbReference>
<dbReference type="OrthoDB" id="8194903at2759"/>
<feature type="compositionally biased region" description="Acidic residues" evidence="6">
    <location>
        <begin position="96"/>
        <end position="107"/>
    </location>
</feature>
<dbReference type="GO" id="GO:0003714">
    <property type="term" value="F:transcription corepressor activity"/>
    <property type="evidence" value="ECO:0007669"/>
    <property type="project" value="InterPro"/>
</dbReference>
<sequence length="603" mass="68776">MSNKNFKDGMASNGRTQLSRYLKRKLDLQESHAEVEHLIKKRTAAELNNKSVCDNVINAHEQNSLDLVLPSTSDEDLHNTIEPKTMILPSPYHESADDEDEADEDMSDINNDNTLKLFHDKDCESSSYLNVKKVYVCMDKNCDAIFQTGKNGLPIRKQKYGHPYNNTRRPCYILILPIQQQFNYFLDSGGMKLREETNRYDGATRGDVQSGDCYREKIDSDVTEECTFTLQLNVDGAQCFKKSKFGFWPFMGVINDIPYEARRTHMLLMSLWFGNKKPPGGPFLDTSIAELKQLDSMARTVFLDGTQCHGESRCDFCLHTGEMIKVGRGSARAYPEATTNPTFPLRTIEQHEEDLMAISILLEKEKAVHRIRGPSPFLALTNFDNVKAQVPDYLHSVCQGVIKCLIQSSVIDRENERQRYIQQLAEKDALIFQLQEEIQSLNETNPQCLAKSLQEGLTILQAILENLSLPSTPQQAFRHCRSTDRRQPLLHMERLDKKKSMEMSKIINVIMEDFWDIIFMSSHSLTGKKAPTDKSSNPPKPAFPKEDVEAITKFTADYWETRHKMVIDPSLVSPCLTAKLLSKHTAKKSREKMLAEEEVADSE</sequence>
<name>A0A162PXM3_9CRUS</name>
<dbReference type="GO" id="GO:0045666">
    <property type="term" value="P:positive regulation of neuron differentiation"/>
    <property type="evidence" value="ECO:0007669"/>
    <property type="project" value="InterPro"/>
</dbReference>
<keyword evidence="2" id="KW-0678">Repressor</keyword>
<keyword evidence="5" id="KW-0539">Nucleus</keyword>
<comment type="subcellular location">
    <subcellularLocation>
        <location evidence="1">Nucleus</location>
    </subcellularLocation>
</comment>
<dbReference type="InterPro" id="IPR037496">
    <property type="entry name" value="BEND6-like"/>
</dbReference>
<protein>
    <submittedName>
        <fullName evidence="7">Uncharacterized protein</fullName>
    </submittedName>
</protein>
<evidence type="ECO:0000256" key="4">
    <source>
        <dbReference type="ARBA" id="ARBA00023163"/>
    </source>
</evidence>
<dbReference type="PANTHER" id="PTHR35346">
    <property type="entry name" value="BEN DOMAIN-CONTAINING PROTEIN 6"/>
    <property type="match status" value="1"/>
</dbReference>